<reference evidence="1 2" key="1">
    <citation type="journal article" date="2014" name="J. Infect. Dis.">
        <title>Molecular characterization of a novel botulinum neurotoxin type H gene.</title>
        <authorList>
            <person name="Dover N."/>
            <person name="Barash J.R."/>
            <person name="Hill K.K."/>
            <person name="Xie G."/>
            <person name="Arnon S.S."/>
        </authorList>
    </citation>
    <scope>NUCLEOTIDE SEQUENCE [LARGE SCALE GENOMIC DNA]</scope>
    <source>
        <strain evidence="1 2">IBCA10-7060</strain>
    </source>
</reference>
<name>A0ABD7CF45_CLOBO</name>
<dbReference type="EMBL" id="CP069280">
    <property type="protein sequence ID" value="QRI51985.1"/>
    <property type="molecule type" value="Genomic_DNA"/>
</dbReference>
<organism evidence="1 2">
    <name type="scientific">Clostridium botulinum</name>
    <dbReference type="NCBI Taxonomy" id="1491"/>
    <lineage>
        <taxon>Bacteria</taxon>
        <taxon>Bacillati</taxon>
        <taxon>Bacillota</taxon>
        <taxon>Clostridia</taxon>
        <taxon>Eubacteriales</taxon>
        <taxon>Clostridiaceae</taxon>
        <taxon>Clostridium</taxon>
    </lineage>
</organism>
<dbReference type="AlphaFoldDB" id="A0ABD7CF45"/>
<proteinExistence type="predicted"/>
<protein>
    <submittedName>
        <fullName evidence="1">Uncharacterized protein</fullName>
    </submittedName>
</protein>
<accession>A0ABD7CF45</accession>
<evidence type="ECO:0000313" key="1">
    <source>
        <dbReference type="EMBL" id="QRI51985.1"/>
    </source>
</evidence>
<dbReference type="Proteomes" id="UP000663464">
    <property type="component" value="Chromosome"/>
</dbReference>
<sequence length="100" mass="11638">MKGARDMVDNKNIILTEEDKEMIDSLKIAPLLKIANIGRRNKVKNILSIEDLSAQKLKDLLPKIDLYINELYTMHLGIDEMWVMQYYALKDSISKKLEEN</sequence>
<gene>
    <name evidence="1" type="ORF">JQS73_11010</name>
</gene>
<evidence type="ECO:0000313" key="2">
    <source>
        <dbReference type="Proteomes" id="UP000663464"/>
    </source>
</evidence>